<evidence type="ECO:0000313" key="1">
    <source>
        <dbReference type="EMBL" id="TGX98852.1"/>
    </source>
</evidence>
<proteinExistence type="predicted"/>
<dbReference type="Proteomes" id="UP000307720">
    <property type="component" value="Unassembled WGS sequence"/>
</dbReference>
<keyword evidence="2" id="KW-1185">Reference proteome</keyword>
<organism evidence="1 2">
    <name type="scientific">Hominisplanchenecus murintestinalis</name>
    <dbReference type="NCBI Taxonomy" id="2941517"/>
    <lineage>
        <taxon>Bacteria</taxon>
        <taxon>Bacillati</taxon>
        <taxon>Bacillota</taxon>
        <taxon>Clostridia</taxon>
        <taxon>Lachnospirales</taxon>
        <taxon>Lachnospiraceae</taxon>
        <taxon>Hominisplanchenecus</taxon>
    </lineage>
</organism>
<name>A0AC61QZG9_9FIRM</name>
<protein>
    <submittedName>
        <fullName evidence="1">LPXTG cell wall anchor domain-containing protein</fullName>
    </submittedName>
</protein>
<dbReference type="EMBL" id="SRZB01000013">
    <property type="protein sequence ID" value="TGX98852.1"/>
    <property type="molecule type" value="Genomic_DNA"/>
</dbReference>
<gene>
    <name evidence="1" type="ORF">E5357_07775</name>
</gene>
<sequence>MKSTKMKRVLALLMAVVVTVTTFGQSGAVLAAGADNGSQEELRLYDAEERTDLDADEVATAENINVLLDSDYDVADVKDGISFYEDKVSVSYDAARSEFDITKTGTYDTYYIVEPVSGKKAYLIHRKVTVDEPEYQTESDSGKEADTEEEESEPVVGEPRKNEELPLSEGEIESIQSNTATFTIHLDDNQDTEIIEEGIDPETGAEGDLSDNAVSDSSVKELETKPVASDNTFFNRIGSFLSSVASIAMPAVTVQAAESKDTMKVSYSGYASYCGHRTGIKYISESGDYKNHLVYCMDMHRNTTSGTVTAGGKVKAQITFCLVNGARTLGGKCHTNKYSSGSASADYFITSAAIHVLNGEVKLSYYNDGSGVYKNIEQMVTDAKNLDKSKYNLETGLTKSVTYTISPKTTEWKEISDGLYRSSDKFVRTKSGSITDVKYAITGVPSGLTTGEIKKDASDIVDEEDLKKYDVCVAQTDADKESSNFYLYCNSEAMTKILKNNSTIKVQAKAYADEKGGRKWTPSVVSQQKITFLEEFNPVSAKATVKVTSDFKPGSLSFMKTDKFTKQPVPGATYYLYEDKDCDDILCELTASDTQPGLYGTGIQTLTQDTYYLKEVDSPDEYQIDDTVYEISIDYFTIYDAKGKVTKAATKTFTHEEYPEPVGVIINKKDSYSKVEITTAGFAVFNDAACTQRTVIDAERNPAQVPIFHYDEDLGGAVSEKFMKTQDTYYVKEVEIPEGYKDPGTVWTVKPEKGDVVQLNVENTPIRCDVSADKKDSETGDEAQGDATLEGATYGLYAAEDIKYPDGTGVVTYKSTDPITSSKGTDFKFLEVAATKDTLLATVKTDVDSDFAFGNLYFGNYYIKEIEESEGYLLDSTIYDVKFREAQNVHQDISLIREVKETVIKQPFEIIKVSTDGDNDETEKVPGAEFTVKLQSDIDKSGWEQAKIYDVLVTDERGYAKSIDLPYGTYLVKETKVPKDLYKTDDFTVTVTEDSREPQVWRILNDAPFEAYIRLVKKDQKSGETVLLSGVTFKIKKAGSDTFVEQKVGDKKISEFITDETGTVTTPLKLKYGEYEVTEITAPEGYLITEESIPFTVTKEGAVEVLEDEDGDPVITVTIENQPVKGSITIHKEGEVLAGAEYDTIIDRILTAVTGDNRSVRFQYEEAPLSGAVYHLIADENIYTPDNQKDEEGNRKIAVIDGVPATKGAVVAILTTDEEGEASVSDLPLGKYRIEEVEAPKGFVLDKEAKQIELTYADEHTEIVYQNAELVDERVKTKLSLIKKNSVNEVPVEGATYGVYATVDIVSKDGEILVEADSLIESVQTDEEGKAVFEADLPLGRYYVKEMETAPGYLVDESEYEVDFTYQDAKQAIITKEIEVSEIPIIVEVSKSDVTTGKEITGAKLEILDKYGDVYAAWTTDGTPYTLNAIPAGDYTLRETFAPYGYMIANEVAFTVEETGEIQKVSMTDERVKGYIEIYKTDSDTKKAIKGVVFEIRNEEGKVIQKLKTNRKGYAKSKELDICTYKDNGDFDQDIPYVVVETKAADAYILDEKEHKVTIQYDDSVAEPVTYQLHITNKPKEPKLPQTGGGYKPWMFGVAGGALIISGIVMYFRRRKRPRFRRVTK</sequence>
<evidence type="ECO:0000313" key="2">
    <source>
        <dbReference type="Proteomes" id="UP000307720"/>
    </source>
</evidence>
<accession>A0AC61QZG9</accession>
<comment type="caution">
    <text evidence="1">The sequence shown here is derived from an EMBL/GenBank/DDBJ whole genome shotgun (WGS) entry which is preliminary data.</text>
</comment>
<reference evidence="1" key="1">
    <citation type="submission" date="2019-04" db="EMBL/GenBank/DDBJ databases">
        <title>Microbes associate with the intestines of laboratory mice.</title>
        <authorList>
            <person name="Navarre W."/>
            <person name="Wong E."/>
            <person name="Huang K."/>
            <person name="Tropini C."/>
            <person name="Ng K."/>
            <person name="Yu B."/>
        </authorList>
    </citation>
    <scope>NUCLEOTIDE SEQUENCE</scope>
    <source>
        <strain evidence="1">NM72_1-8</strain>
    </source>
</reference>